<dbReference type="RefSeq" id="WP_006989575.1">
    <property type="nucleotide sequence ID" value="NZ_JH594606.1"/>
</dbReference>
<dbReference type="HOGENOM" id="CLU_104957_3_1_10"/>
<keyword evidence="2" id="KW-1185">Reference proteome</keyword>
<dbReference type="InterPro" id="IPR012292">
    <property type="entry name" value="Globin/Proto"/>
</dbReference>
<dbReference type="OrthoDB" id="25954at2"/>
<name>H2BYC9_GILLR</name>
<dbReference type="eggNOG" id="COG2346">
    <property type="taxonomic scope" value="Bacteria"/>
</dbReference>
<evidence type="ECO:0000313" key="2">
    <source>
        <dbReference type="Proteomes" id="UP000003844"/>
    </source>
</evidence>
<dbReference type="Proteomes" id="UP000003844">
    <property type="component" value="Unassembled WGS sequence"/>
</dbReference>
<dbReference type="STRING" id="865937.Gilli_2652"/>
<proteinExistence type="predicted"/>
<gene>
    <name evidence="1" type="ORF">Gilli_2652</name>
</gene>
<dbReference type="Gene3D" id="1.10.490.10">
    <property type="entry name" value="Globins"/>
    <property type="match status" value="1"/>
</dbReference>
<organism evidence="1 2">
    <name type="scientific">Gillisia limnaea (strain DSM 15749 / LMG 21470 / R-8282)</name>
    <dbReference type="NCBI Taxonomy" id="865937"/>
    <lineage>
        <taxon>Bacteria</taxon>
        <taxon>Pseudomonadati</taxon>
        <taxon>Bacteroidota</taxon>
        <taxon>Flavobacteriia</taxon>
        <taxon>Flavobacteriales</taxon>
        <taxon>Flavobacteriaceae</taxon>
        <taxon>Gillisia</taxon>
    </lineage>
</organism>
<dbReference type="CDD" id="cd08916">
    <property type="entry name" value="TrHb3_P"/>
    <property type="match status" value="1"/>
</dbReference>
<reference evidence="2" key="1">
    <citation type="journal article" date="2012" name="Stand. Genomic Sci.">
        <title>Genome sequence of the Antarctic rhodopsins-containing flavobacterium Gillisia limnaea type strain (R-8282(T)).</title>
        <authorList>
            <person name="Riedel T."/>
            <person name="Held B."/>
            <person name="Nolan M."/>
            <person name="Lucas S."/>
            <person name="Lapidus A."/>
            <person name="Tice H."/>
            <person name="Del Rio T.G."/>
            <person name="Cheng J.F."/>
            <person name="Han C."/>
            <person name="Tapia R."/>
            <person name="Goodwin L.A."/>
            <person name="Pitluck S."/>
            <person name="Liolios K."/>
            <person name="Mavromatis K."/>
            <person name="Pagani I."/>
            <person name="Ivanova N."/>
            <person name="Mikhailova N."/>
            <person name="Pati A."/>
            <person name="Chen A."/>
            <person name="Palaniappan K."/>
            <person name="Land M."/>
            <person name="Rohde M."/>
            <person name="Tindall B.J."/>
            <person name="Detter J.C."/>
            <person name="Goker M."/>
            <person name="Bristow J."/>
            <person name="Eisen J.A."/>
            <person name="Markowitz V."/>
            <person name="Hugenholtz P."/>
            <person name="Kyrpides N.C."/>
            <person name="Klenk H.P."/>
            <person name="Woyke T."/>
        </authorList>
    </citation>
    <scope>NUCLEOTIDE SEQUENCE [LARGE SCALE GENOMIC DNA]</scope>
    <source>
        <strain evidence="2">DSM 15749 / LMG 21470 / R-8282</strain>
    </source>
</reference>
<dbReference type="AlphaFoldDB" id="H2BYC9"/>
<evidence type="ECO:0000313" key="1">
    <source>
        <dbReference type="EMBL" id="EHQ03268.1"/>
    </source>
</evidence>
<accession>H2BYC9</accession>
<protein>
    <submittedName>
        <fullName evidence="1">Globin family protein</fullName>
    </submittedName>
</protein>
<dbReference type="InterPro" id="IPR009050">
    <property type="entry name" value="Globin-like_sf"/>
</dbReference>
<sequence>MKNDLKNREDVYLLVSRFYDKVRIDEEIGHFFTNSIENWDEHLEKITDFWESNLFFVSKYAGNPQKAHIAVDAENQNQINEKHFGAWLNLWLETIDEYFEGERAERAKFSARKMASHLHLKIFQARK</sequence>
<dbReference type="EMBL" id="JH594606">
    <property type="protein sequence ID" value="EHQ03268.1"/>
    <property type="molecule type" value="Genomic_DNA"/>
</dbReference>
<dbReference type="GO" id="GO:0020037">
    <property type="term" value="F:heme binding"/>
    <property type="evidence" value="ECO:0007669"/>
    <property type="project" value="InterPro"/>
</dbReference>
<dbReference type="GO" id="GO:0019825">
    <property type="term" value="F:oxygen binding"/>
    <property type="evidence" value="ECO:0007669"/>
    <property type="project" value="InterPro"/>
</dbReference>
<dbReference type="SUPFAM" id="SSF46458">
    <property type="entry name" value="Globin-like"/>
    <property type="match status" value="1"/>
</dbReference>